<dbReference type="Proteomes" id="UP000034090">
    <property type="component" value="Unassembled WGS sequence"/>
</dbReference>
<accession>A0A0G1FPW1</accession>
<dbReference type="EMBL" id="LCFQ01000013">
    <property type="protein sequence ID" value="KKS97066.1"/>
    <property type="molecule type" value="Genomic_DNA"/>
</dbReference>
<feature type="region of interest" description="Disordered" evidence="1">
    <location>
        <begin position="31"/>
        <end position="54"/>
    </location>
</feature>
<evidence type="ECO:0000313" key="2">
    <source>
        <dbReference type="EMBL" id="KKS97066.1"/>
    </source>
</evidence>
<reference evidence="2 3" key="1">
    <citation type="journal article" date="2015" name="Nature">
        <title>rRNA introns, odd ribosomes, and small enigmatic genomes across a large radiation of phyla.</title>
        <authorList>
            <person name="Brown C.T."/>
            <person name="Hug L.A."/>
            <person name="Thomas B.C."/>
            <person name="Sharon I."/>
            <person name="Castelle C.J."/>
            <person name="Singh A."/>
            <person name="Wilkins M.J."/>
            <person name="Williams K.H."/>
            <person name="Banfield J.F."/>
        </authorList>
    </citation>
    <scope>NUCLEOTIDE SEQUENCE [LARGE SCALE GENOMIC DNA]</scope>
</reference>
<gene>
    <name evidence="2" type="ORF">UV74_C0013G0188</name>
</gene>
<proteinExistence type="predicted"/>
<dbReference type="AlphaFoldDB" id="A0A0G1FPW1"/>
<comment type="caution">
    <text evidence="2">The sequence shown here is derived from an EMBL/GenBank/DDBJ whole genome shotgun (WGS) entry which is preliminary data.</text>
</comment>
<organism evidence="2 3">
    <name type="scientific">Candidatus Woesebacteria bacterium GW2011_GWB1_43_14</name>
    <dbReference type="NCBI Taxonomy" id="1618578"/>
    <lineage>
        <taxon>Bacteria</taxon>
        <taxon>Candidatus Woeseibacteriota</taxon>
    </lineage>
</organism>
<name>A0A0G1FPW1_9BACT</name>
<evidence type="ECO:0000256" key="1">
    <source>
        <dbReference type="SAM" id="MobiDB-lite"/>
    </source>
</evidence>
<sequence>MKTKIKVIRGFSGNPEKSRFGVPSKGGFRVQKEAAKEQVMGSGPQAAPRTQHKG</sequence>
<protein>
    <submittedName>
        <fullName evidence="2">Uncharacterized protein</fullName>
    </submittedName>
</protein>
<evidence type="ECO:0000313" key="3">
    <source>
        <dbReference type="Proteomes" id="UP000034090"/>
    </source>
</evidence>
<dbReference type="STRING" id="1618578.UV74_C0013G0188"/>